<dbReference type="Pfam" id="PF12680">
    <property type="entry name" value="SnoaL_2"/>
    <property type="match status" value="1"/>
</dbReference>
<keyword evidence="1" id="KW-0732">Signal</keyword>
<dbReference type="InterPro" id="IPR032710">
    <property type="entry name" value="NTF2-like_dom_sf"/>
</dbReference>
<comment type="caution">
    <text evidence="3">The sequence shown here is derived from an EMBL/GenBank/DDBJ whole genome shotgun (WGS) entry which is preliminary data.</text>
</comment>
<organism evidence="3 4">
    <name type="scientific">Massilia solisilvae</name>
    <dbReference type="NCBI Taxonomy" id="1811225"/>
    <lineage>
        <taxon>Bacteria</taxon>
        <taxon>Pseudomonadati</taxon>
        <taxon>Pseudomonadota</taxon>
        <taxon>Betaproteobacteria</taxon>
        <taxon>Burkholderiales</taxon>
        <taxon>Oxalobacteraceae</taxon>
        <taxon>Telluria group</taxon>
        <taxon>Massilia</taxon>
    </lineage>
</organism>
<feature type="domain" description="SnoaL-like" evidence="2">
    <location>
        <begin position="26"/>
        <end position="126"/>
    </location>
</feature>
<dbReference type="Proteomes" id="UP001205861">
    <property type="component" value="Unassembled WGS sequence"/>
</dbReference>
<proteinExistence type="predicted"/>
<evidence type="ECO:0000313" key="3">
    <source>
        <dbReference type="EMBL" id="MCS0608993.1"/>
    </source>
</evidence>
<name>A0ABT2BKF4_9BURK</name>
<dbReference type="RefSeq" id="WP_258856641.1">
    <property type="nucleotide sequence ID" value="NZ_JANUGV010000002.1"/>
</dbReference>
<evidence type="ECO:0000313" key="4">
    <source>
        <dbReference type="Proteomes" id="UP001205861"/>
    </source>
</evidence>
<dbReference type="SUPFAM" id="SSF54427">
    <property type="entry name" value="NTF2-like"/>
    <property type="match status" value="1"/>
</dbReference>
<dbReference type="InterPro" id="IPR037401">
    <property type="entry name" value="SnoaL-like"/>
</dbReference>
<protein>
    <submittedName>
        <fullName evidence="3">Nuclear transport factor 2 family protein</fullName>
    </submittedName>
</protein>
<evidence type="ECO:0000256" key="1">
    <source>
        <dbReference type="SAM" id="SignalP"/>
    </source>
</evidence>
<sequence length="142" mass="15194">MNLAMAMLSLCAGAAAVAGPLDEAKARAHLDAVAAGDLDGLMRDYPDDAYMEWVGGPLDGRYHGKEAIRAVWQKFIAANDGKPRPARFGKAAAYANPKGSSVESKAEYGGKLPLKVLHVLTYREGELTTEVWQIAPALQIEP</sequence>
<keyword evidence="4" id="KW-1185">Reference proteome</keyword>
<feature type="signal peptide" evidence="1">
    <location>
        <begin position="1"/>
        <end position="18"/>
    </location>
</feature>
<evidence type="ECO:0000259" key="2">
    <source>
        <dbReference type="Pfam" id="PF12680"/>
    </source>
</evidence>
<feature type="chain" id="PRO_5046821006" evidence="1">
    <location>
        <begin position="19"/>
        <end position="142"/>
    </location>
</feature>
<gene>
    <name evidence="3" type="ORF">NX773_12545</name>
</gene>
<dbReference type="Gene3D" id="3.10.450.50">
    <property type="match status" value="1"/>
</dbReference>
<reference evidence="3 4" key="1">
    <citation type="submission" date="2022-08" db="EMBL/GenBank/DDBJ databases">
        <title>Reclassification of Massilia species as members of the genera Telluria, Duganella, Pseudoduganella, Mokoshia gen. nov. and Zemynaea gen. nov. using orthogonal and non-orthogonal genome-based approaches.</title>
        <authorList>
            <person name="Bowman J.P."/>
        </authorList>
    </citation>
    <scope>NUCLEOTIDE SEQUENCE [LARGE SCALE GENOMIC DNA]</scope>
    <source>
        <strain evidence="3 4">JCM 31607</strain>
    </source>
</reference>
<accession>A0ABT2BKF4</accession>
<dbReference type="EMBL" id="JANUGV010000002">
    <property type="protein sequence ID" value="MCS0608993.1"/>
    <property type="molecule type" value="Genomic_DNA"/>
</dbReference>